<reference evidence="2" key="1">
    <citation type="submission" date="2023-06" db="EMBL/GenBank/DDBJ databases">
        <title>Identification and characterization of horizontal gene transfer across gut microbiota members of farm animals based on homology search.</title>
        <authorList>
            <person name="Zeman M."/>
            <person name="Kubasova T."/>
            <person name="Jahodarova E."/>
            <person name="Nykrynova M."/>
            <person name="Rychlik I."/>
        </authorList>
    </citation>
    <scope>NUCLEOTIDE SEQUENCE [LARGE SCALE GENOMIC DNA]</scope>
    <source>
        <strain evidence="2">153_Feed</strain>
    </source>
</reference>
<evidence type="ECO:0000313" key="1">
    <source>
        <dbReference type="EMBL" id="MDM8270556.1"/>
    </source>
</evidence>
<dbReference type="EMBL" id="JAUDEA010000002">
    <property type="protein sequence ID" value="MDM8270556.1"/>
    <property type="molecule type" value="Genomic_DNA"/>
</dbReference>
<protein>
    <submittedName>
        <fullName evidence="1">Uncharacterized protein</fullName>
    </submittedName>
</protein>
<reference evidence="1 2" key="2">
    <citation type="submission" date="2023-06" db="EMBL/GenBank/DDBJ databases">
        <title>Identification and characterization of horizontal gene transfer across gut microbiota members of farm animals based on homology search.</title>
        <authorList>
            <person name="Schwarzerova J."/>
            <person name="Nykrynova M."/>
            <person name="Jureckova K."/>
            <person name="Cejkova D."/>
            <person name="Rychlik I."/>
        </authorList>
    </citation>
    <scope>NUCLEOTIDE SEQUENCE [LARGE SCALE GENOMIC DNA]</scope>
    <source>
        <strain evidence="1 2">153_Feed</strain>
    </source>
</reference>
<dbReference type="RefSeq" id="WP_289510652.1">
    <property type="nucleotide sequence ID" value="NZ_JAUDEA010000002.1"/>
</dbReference>
<keyword evidence="2" id="KW-1185">Reference proteome</keyword>
<evidence type="ECO:0000313" key="2">
    <source>
        <dbReference type="Proteomes" id="UP001529256"/>
    </source>
</evidence>
<dbReference type="Proteomes" id="UP001529256">
    <property type="component" value="Unassembled WGS sequence"/>
</dbReference>
<sequence length="72" mass="9023">MSRKHPDGYERRLPNRRRWLIQMVETLADYCDDPYEFADWCEYMDELDDVERQMHIRPRKRYKNRLTRGEAT</sequence>
<gene>
    <name evidence="1" type="ORF">QUW25_02490</name>
</gene>
<proteinExistence type="predicted"/>
<accession>A0ABT7V1R9</accession>
<organism evidence="1 2">
    <name type="scientific">Thermophilibacter provencensis</name>
    <dbReference type="NCBI Taxonomy" id="1852386"/>
    <lineage>
        <taxon>Bacteria</taxon>
        <taxon>Bacillati</taxon>
        <taxon>Actinomycetota</taxon>
        <taxon>Coriobacteriia</taxon>
        <taxon>Coriobacteriales</taxon>
        <taxon>Atopobiaceae</taxon>
        <taxon>Thermophilibacter</taxon>
    </lineage>
</organism>
<comment type="caution">
    <text evidence="1">The sequence shown here is derived from an EMBL/GenBank/DDBJ whole genome shotgun (WGS) entry which is preliminary data.</text>
</comment>
<name>A0ABT7V1R9_9ACTN</name>